<dbReference type="InterPro" id="IPR043781">
    <property type="entry name" value="DUF5723"/>
</dbReference>
<organism evidence="3 4">
    <name type="scientific">Winogradskyella sediminis</name>
    <dbReference type="NCBI Taxonomy" id="1382466"/>
    <lineage>
        <taxon>Bacteria</taxon>
        <taxon>Pseudomonadati</taxon>
        <taxon>Bacteroidota</taxon>
        <taxon>Flavobacteriia</taxon>
        <taxon>Flavobacteriales</taxon>
        <taxon>Flavobacteriaceae</taxon>
        <taxon>Winogradskyella</taxon>
    </lineage>
</organism>
<evidence type="ECO:0000313" key="3">
    <source>
        <dbReference type="EMBL" id="SDS01344.1"/>
    </source>
</evidence>
<keyword evidence="1" id="KW-0732">Signal</keyword>
<protein>
    <recommendedName>
        <fullName evidence="2">DUF5723 domain-containing protein</fullName>
    </recommendedName>
</protein>
<dbReference type="STRING" id="1249933.SAMN04489797_0671"/>
<evidence type="ECO:0000313" key="4">
    <source>
        <dbReference type="Proteomes" id="UP000198963"/>
    </source>
</evidence>
<sequence length="440" mass="48679">MKTAKLFNLFIFLIPLHLAFGQSYVGHSIDNYAGVQGAIYNPSYIVGSKLRGDVNLISASVFGGSDYFGINISDILNSDGDFDIEDEAEKFPSNANNFFVNADVVGPSFMFNLNKKSSIGVITRGRVHLNVNNINGELYETISNDFDSDESFDFDSKYLNGTMHAWAEVGLAYARILMEKPNHVLKGGVTLKYLQGAGSAFMSSPELQGYYSEPTETLTTQGRLIYGTSQDFESDDIEFSNLTAGFGLDVGFTYQWYANRDNDSLPTYNTPYKLKVGVSITDIGSISYDDATVSNYDLNASVDTSNPEEDIEEFLENNYNAVETEQTAEIKLPTAMHLLVDYRFAKKWYVSAQANLSMVKNDSEMSTSILNTVTVAPRLETKWFSFYAPLSFRQYGDTSFGGGIRLGPLTVGSGSVFTNLLSDSSKTTDVYLGLKIPLYR</sequence>
<feature type="chain" id="PRO_5009255760" description="DUF5723 domain-containing protein" evidence="1">
    <location>
        <begin position="20"/>
        <end position="440"/>
    </location>
</feature>
<accession>A0A1H1NQQ3</accession>
<proteinExistence type="predicted"/>
<name>A0A1H1NQQ3_9FLAO</name>
<reference evidence="3 4" key="1">
    <citation type="submission" date="2016-10" db="EMBL/GenBank/DDBJ databases">
        <authorList>
            <person name="Varghese N."/>
            <person name="Submissions S."/>
        </authorList>
    </citation>
    <scope>NUCLEOTIDE SEQUENCE [LARGE SCALE GENOMIC DNA]</scope>
    <source>
        <strain evidence="3 4">RHA_55</strain>
    </source>
</reference>
<dbReference type="EMBL" id="LT629774">
    <property type="protein sequence ID" value="SDS01344.1"/>
    <property type="molecule type" value="Genomic_DNA"/>
</dbReference>
<dbReference type="Proteomes" id="UP000198963">
    <property type="component" value="Chromosome I"/>
</dbReference>
<gene>
    <name evidence="3" type="ORF">SAMN04489797_0671</name>
</gene>
<feature type="signal peptide" evidence="1">
    <location>
        <begin position="1"/>
        <end position="19"/>
    </location>
</feature>
<keyword evidence="4" id="KW-1185">Reference proteome</keyword>
<dbReference type="RefSeq" id="WP_092444247.1">
    <property type="nucleotide sequence ID" value="NZ_LT629774.1"/>
</dbReference>
<dbReference type="Pfam" id="PF18990">
    <property type="entry name" value="DUF5723"/>
    <property type="match status" value="1"/>
</dbReference>
<dbReference type="AlphaFoldDB" id="A0A1H1NQQ3"/>
<evidence type="ECO:0000259" key="2">
    <source>
        <dbReference type="Pfam" id="PF18990"/>
    </source>
</evidence>
<feature type="domain" description="DUF5723" evidence="2">
    <location>
        <begin position="42"/>
        <end position="411"/>
    </location>
</feature>
<evidence type="ECO:0000256" key="1">
    <source>
        <dbReference type="SAM" id="SignalP"/>
    </source>
</evidence>